<sequence>MADFFWFSDTQWARIEQLLPTDARGKPRVDDRRVLSGCPSVSGSVLPQRLHDDRRTWHTSPIRTSAVVPAERWWRMDPVPVNPSKRVVAVQA</sequence>
<dbReference type="AlphaFoldDB" id="A0A4Q6XQW7"/>
<reference evidence="1 2" key="1">
    <citation type="submission" date="2019-02" db="EMBL/GenBank/DDBJ databases">
        <authorList>
            <person name="Li Y."/>
        </authorList>
    </citation>
    <scope>NUCLEOTIDE SEQUENCE [LARGE SCALE GENOMIC DNA]</scope>
    <source>
        <strain evidence="1 2">3-7</strain>
    </source>
</reference>
<proteinExistence type="predicted"/>
<accession>A0A4Q6XQW7</accession>
<organism evidence="1 2">
    <name type="scientific">Sphingomonas populi</name>
    <dbReference type="NCBI Taxonomy" id="2484750"/>
    <lineage>
        <taxon>Bacteria</taxon>
        <taxon>Pseudomonadati</taxon>
        <taxon>Pseudomonadota</taxon>
        <taxon>Alphaproteobacteria</taxon>
        <taxon>Sphingomonadales</taxon>
        <taxon>Sphingomonadaceae</taxon>
        <taxon>Sphingomonas</taxon>
    </lineage>
</organism>
<evidence type="ECO:0008006" key="3">
    <source>
        <dbReference type="Google" id="ProtNLM"/>
    </source>
</evidence>
<evidence type="ECO:0000313" key="1">
    <source>
        <dbReference type="EMBL" id="RZF59069.1"/>
    </source>
</evidence>
<dbReference type="EMBL" id="SGIS01000095">
    <property type="protein sequence ID" value="RZF59069.1"/>
    <property type="molecule type" value="Genomic_DNA"/>
</dbReference>
<dbReference type="Proteomes" id="UP000292085">
    <property type="component" value="Unassembled WGS sequence"/>
</dbReference>
<protein>
    <recommendedName>
        <fullName evidence="3">Transposase</fullName>
    </recommendedName>
</protein>
<evidence type="ECO:0000313" key="2">
    <source>
        <dbReference type="Proteomes" id="UP000292085"/>
    </source>
</evidence>
<keyword evidence="2" id="KW-1185">Reference proteome</keyword>
<name>A0A4Q6XQW7_9SPHN</name>
<comment type="caution">
    <text evidence="1">The sequence shown here is derived from an EMBL/GenBank/DDBJ whole genome shotgun (WGS) entry which is preliminary data.</text>
</comment>
<dbReference type="OrthoDB" id="9798237at2"/>
<gene>
    <name evidence="1" type="ORF">EWE75_23735</name>
</gene>